<dbReference type="PANTHER" id="PTHR40257">
    <property type="match status" value="1"/>
</dbReference>
<name>A0A5C7G1F9_9BACT</name>
<dbReference type="RefSeq" id="WP_147928763.1">
    <property type="nucleotide sequence ID" value="NZ_VOXD01000001.1"/>
</dbReference>
<organism evidence="2 3">
    <name type="scientific">Neolewinella aurantiaca</name>
    <dbReference type="NCBI Taxonomy" id="2602767"/>
    <lineage>
        <taxon>Bacteria</taxon>
        <taxon>Pseudomonadati</taxon>
        <taxon>Bacteroidota</taxon>
        <taxon>Saprospiria</taxon>
        <taxon>Saprospirales</taxon>
        <taxon>Lewinellaceae</taxon>
        <taxon>Neolewinella</taxon>
    </lineage>
</organism>
<gene>
    <name evidence="2" type="ORF">FUA23_00620</name>
</gene>
<dbReference type="AlphaFoldDB" id="A0A5C7G1F9"/>
<sequence length="137" mass="15110">MSYLDVTQQAGARFFGGNTSGPVVMLNLLRFRDTAVFPAGKEPPIPMSGREAYQKYTEATKPFLEAVGSEVIFSGQADHFLIGPEEEVWDLALLVRHPSKEVFLQFAQNEGYLKTLSYRTAALADSRLLPIVPGTES</sequence>
<evidence type="ECO:0000313" key="3">
    <source>
        <dbReference type="Proteomes" id="UP000321907"/>
    </source>
</evidence>
<reference evidence="2 3" key="1">
    <citation type="submission" date="2019-08" db="EMBL/GenBank/DDBJ databases">
        <title>Lewinella sp. strain SSH13 Genome sequencing and assembly.</title>
        <authorList>
            <person name="Kim I."/>
        </authorList>
    </citation>
    <scope>NUCLEOTIDE SEQUENCE [LARGE SCALE GENOMIC DNA]</scope>
    <source>
        <strain evidence="2 3">SSH13</strain>
    </source>
</reference>
<dbReference type="SUPFAM" id="SSF54909">
    <property type="entry name" value="Dimeric alpha+beta barrel"/>
    <property type="match status" value="1"/>
</dbReference>
<dbReference type="EMBL" id="VOXD01000001">
    <property type="protein sequence ID" value="TXF91722.1"/>
    <property type="molecule type" value="Genomic_DNA"/>
</dbReference>
<protein>
    <submittedName>
        <fullName evidence="2">DUF1330 domain-containing protein</fullName>
    </submittedName>
</protein>
<accession>A0A5C7G1F9</accession>
<dbReference type="PANTHER" id="PTHR40257:SF1">
    <property type="entry name" value="DUF1330 DOMAIN-CONTAINING PROTEIN"/>
    <property type="match status" value="1"/>
</dbReference>
<keyword evidence="3" id="KW-1185">Reference proteome</keyword>
<evidence type="ECO:0000259" key="1">
    <source>
        <dbReference type="Pfam" id="PF07045"/>
    </source>
</evidence>
<feature type="domain" description="DUF1330" evidence="1">
    <location>
        <begin position="50"/>
        <end position="124"/>
    </location>
</feature>
<dbReference type="InterPro" id="IPR010753">
    <property type="entry name" value="DUF1330"/>
</dbReference>
<dbReference type="Gene3D" id="3.30.70.100">
    <property type="match status" value="1"/>
</dbReference>
<comment type="caution">
    <text evidence="2">The sequence shown here is derived from an EMBL/GenBank/DDBJ whole genome shotgun (WGS) entry which is preliminary data.</text>
</comment>
<evidence type="ECO:0000313" key="2">
    <source>
        <dbReference type="EMBL" id="TXF91722.1"/>
    </source>
</evidence>
<dbReference type="InterPro" id="IPR011008">
    <property type="entry name" value="Dimeric_a/b-barrel"/>
</dbReference>
<dbReference type="OrthoDB" id="8909581at2"/>
<dbReference type="Proteomes" id="UP000321907">
    <property type="component" value="Unassembled WGS sequence"/>
</dbReference>
<proteinExistence type="predicted"/>
<dbReference type="Pfam" id="PF07045">
    <property type="entry name" value="DUF1330"/>
    <property type="match status" value="1"/>
</dbReference>